<protein>
    <submittedName>
        <fullName evidence="12">Gastrula zinc finger protein XlCGF57.1-like isoform X8</fullName>
    </submittedName>
</protein>
<evidence type="ECO:0000313" key="12">
    <source>
        <dbReference type="EMBL" id="KAI5622213.1"/>
    </source>
</evidence>
<dbReference type="PROSITE" id="PS00028">
    <property type="entry name" value="ZINC_FINGER_C2H2_1"/>
    <property type="match status" value="9"/>
</dbReference>
<organism evidence="12 13">
    <name type="scientific">Silurus asotus</name>
    <name type="common">Amur catfish</name>
    <name type="synonym">Parasilurus asotus</name>
    <dbReference type="NCBI Taxonomy" id="30991"/>
    <lineage>
        <taxon>Eukaryota</taxon>
        <taxon>Metazoa</taxon>
        <taxon>Chordata</taxon>
        <taxon>Craniata</taxon>
        <taxon>Vertebrata</taxon>
        <taxon>Euteleostomi</taxon>
        <taxon>Actinopterygii</taxon>
        <taxon>Neopterygii</taxon>
        <taxon>Teleostei</taxon>
        <taxon>Ostariophysi</taxon>
        <taxon>Siluriformes</taxon>
        <taxon>Siluridae</taxon>
        <taxon>Silurus</taxon>
    </lineage>
</organism>
<evidence type="ECO:0000256" key="2">
    <source>
        <dbReference type="ARBA" id="ARBA00022723"/>
    </source>
</evidence>
<dbReference type="FunFam" id="3.30.160.60:FF:002343">
    <property type="entry name" value="Zinc finger protein 33A"/>
    <property type="match status" value="4"/>
</dbReference>
<evidence type="ECO:0000313" key="13">
    <source>
        <dbReference type="Proteomes" id="UP001205998"/>
    </source>
</evidence>
<sequence>MRSRLRGELPFPSYCARLAVPSPVGDLQRAPSKVSALPRGFGSRWFPLLAFSRVAMRSRLLAGLPFPGESARLRTVLPPMHHCSDCGKSFTKIAVLKRHQRIHTGEKLYHCEQCGKSFTQQGSLKSHQRIHTGEKPYHCEQCGKSFTQQGHLKSHLRTHTGEKPHYCKQCGKSFAQQDHLKSHQRVHTGEKPYHCEQCGKSFTQQSNFRIHQRVHTGLKPFHCEQCGKNFTQQSNFRIHQRVHTGLKPYYCEQCGKSFTHQSNFRIHQRIHTGEKPYYCEQCGKSFDHQSSLKSHQRIHTGEKPYHCEQCGKRFTQQGHLRLHQHIHTGEKPYYCQQCGKSFSSRRSLKQNRLLKTVSKKELEKALGKWFTNARDREGNRVLRAQWDHNRRAVQLEVAGYRIKLAPFWIQSGRCELLLCRHLEHGRNMASGQHRRLLKVIRLHQLTCAYIKACADGYRLDFDTFRGPCNACYALVSIFLKHCLWCLQQHTCPLGERCHNGPRKWFRFPAEKDEFVWKTDADRFRPVIDILLHADMFSPDGMWLDSIQNSVYDLPAGLQLITHIFHVRRAITLAQSFGVTASSVGAPTIHSFLFTEFVMQSTFVTYYTITFCGYVLWTTKPAKHRDWNCRPILCHKFHTVRTDSMIFSSRRHGGGYGYHSGVWSALQSHRSISAPLPHWIRRLSPIP</sequence>
<feature type="domain" description="C2H2-type" evidence="11">
    <location>
        <begin position="109"/>
        <end position="136"/>
    </location>
</feature>
<dbReference type="GO" id="GO:0008270">
    <property type="term" value="F:zinc ion binding"/>
    <property type="evidence" value="ECO:0007669"/>
    <property type="project" value="UniProtKB-KW"/>
</dbReference>
<dbReference type="GO" id="GO:0005694">
    <property type="term" value="C:chromosome"/>
    <property type="evidence" value="ECO:0007669"/>
    <property type="project" value="UniProtKB-ARBA"/>
</dbReference>
<comment type="subcellular location">
    <subcellularLocation>
        <location evidence="1">Nucleus</location>
    </subcellularLocation>
</comment>
<feature type="domain" description="C2H2-type" evidence="11">
    <location>
        <begin position="137"/>
        <end position="164"/>
    </location>
</feature>
<evidence type="ECO:0000256" key="3">
    <source>
        <dbReference type="ARBA" id="ARBA00022737"/>
    </source>
</evidence>
<proteinExistence type="predicted"/>
<feature type="domain" description="C2H2-type" evidence="11">
    <location>
        <begin position="193"/>
        <end position="220"/>
    </location>
</feature>
<feature type="domain" description="C2H2-type" evidence="11">
    <location>
        <begin position="305"/>
        <end position="332"/>
    </location>
</feature>
<keyword evidence="6" id="KW-0805">Transcription regulation</keyword>
<dbReference type="EMBL" id="MU551625">
    <property type="protein sequence ID" value="KAI5622213.1"/>
    <property type="molecule type" value="Genomic_DNA"/>
</dbReference>
<evidence type="ECO:0000256" key="6">
    <source>
        <dbReference type="ARBA" id="ARBA00023015"/>
    </source>
</evidence>
<dbReference type="InterPro" id="IPR036236">
    <property type="entry name" value="Znf_C2H2_sf"/>
</dbReference>
<dbReference type="FunFam" id="3.30.160.60:FF:000912">
    <property type="entry name" value="Zinc finger protein 660"/>
    <property type="match status" value="3"/>
</dbReference>
<keyword evidence="9" id="KW-0539">Nucleus</keyword>
<evidence type="ECO:0000256" key="1">
    <source>
        <dbReference type="ARBA" id="ARBA00004123"/>
    </source>
</evidence>
<dbReference type="InterPro" id="IPR050589">
    <property type="entry name" value="Ikaros_C2H2-ZF"/>
</dbReference>
<keyword evidence="3" id="KW-0677">Repeat</keyword>
<dbReference type="PROSITE" id="PS50157">
    <property type="entry name" value="ZINC_FINGER_C2H2_2"/>
    <property type="match status" value="10"/>
</dbReference>
<evidence type="ECO:0000256" key="4">
    <source>
        <dbReference type="ARBA" id="ARBA00022771"/>
    </source>
</evidence>
<dbReference type="FunFam" id="3.30.160.60:FF:000286">
    <property type="entry name" value="Zinc finger protein 770"/>
    <property type="match status" value="1"/>
</dbReference>
<feature type="domain" description="C2H2-type" evidence="11">
    <location>
        <begin position="81"/>
        <end position="108"/>
    </location>
</feature>
<dbReference type="FunFam" id="3.30.160.60:FF:000358">
    <property type="entry name" value="zinc finger protein 24"/>
    <property type="match status" value="1"/>
</dbReference>
<feature type="domain" description="C2H2-type" evidence="11">
    <location>
        <begin position="165"/>
        <end position="192"/>
    </location>
</feature>
<feature type="domain" description="C2H2-type" evidence="11">
    <location>
        <begin position="277"/>
        <end position="304"/>
    </location>
</feature>
<evidence type="ECO:0000256" key="5">
    <source>
        <dbReference type="ARBA" id="ARBA00022833"/>
    </source>
</evidence>
<evidence type="ECO:0000256" key="10">
    <source>
        <dbReference type="PROSITE-ProRule" id="PRU00042"/>
    </source>
</evidence>
<dbReference type="GO" id="GO:0000978">
    <property type="term" value="F:RNA polymerase II cis-regulatory region sequence-specific DNA binding"/>
    <property type="evidence" value="ECO:0007669"/>
    <property type="project" value="TreeGrafter"/>
</dbReference>
<reference evidence="12" key="1">
    <citation type="submission" date="2018-07" db="EMBL/GenBank/DDBJ databases">
        <title>Comparative genomics of catfishes provides insights into carnivory and benthic adaptation.</title>
        <authorList>
            <person name="Zhang Y."/>
            <person name="Wang D."/>
            <person name="Peng Z."/>
            <person name="Zheng S."/>
            <person name="Shao F."/>
            <person name="Tao W."/>
        </authorList>
    </citation>
    <scope>NUCLEOTIDE SEQUENCE</scope>
    <source>
        <strain evidence="12">Chongqing</strain>
    </source>
</reference>
<keyword evidence="7" id="KW-0238">DNA-binding</keyword>
<dbReference type="InterPro" id="IPR013087">
    <property type="entry name" value="Znf_C2H2_type"/>
</dbReference>
<dbReference type="Gene3D" id="3.30.160.60">
    <property type="entry name" value="Classic Zinc Finger"/>
    <property type="match status" value="10"/>
</dbReference>
<dbReference type="PANTHER" id="PTHR24404">
    <property type="entry name" value="ZINC FINGER PROTEIN"/>
    <property type="match status" value="1"/>
</dbReference>
<dbReference type="Pfam" id="PF00096">
    <property type="entry name" value="zf-C2H2"/>
    <property type="match status" value="9"/>
</dbReference>
<dbReference type="PANTHER" id="PTHR24404:SF114">
    <property type="entry name" value="KLUMPFUSS, ISOFORM B-RELATED"/>
    <property type="match status" value="1"/>
</dbReference>
<dbReference type="Proteomes" id="UP001205998">
    <property type="component" value="Unassembled WGS sequence"/>
</dbReference>
<keyword evidence="5" id="KW-0862">Zinc</keyword>
<dbReference type="GO" id="GO:0006357">
    <property type="term" value="P:regulation of transcription by RNA polymerase II"/>
    <property type="evidence" value="ECO:0007669"/>
    <property type="project" value="TreeGrafter"/>
</dbReference>
<keyword evidence="2" id="KW-0479">Metal-binding</keyword>
<evidence type="ECO:0000256" key="9">
    <source>
        <dbReference type="ARBA" id="ARBA00023242"/>
    </source>
</evidence>
<feature type="domain" description="C2H2-type" evidence="11">
    <location>
        <begin position="249"/>
        <end position="276"/>
    </location>
</feature>
<evidence type="ECO:0000256" key="8">
    <source>
        <dbReference type="ARBA" id="ARBA00023163"/>
    </source>
</evidence>
<evidence type="ECO:0000259" key="11">
    <source>
        <dbReference type="PROSITE" id="PS50157"/>
    </source>
</evidence>
<evidence type="ECO:0000256" key="7">
    <source>
        <dbReference type="ARBA" id="ARBA00023125"/>
    </source>
</evidence>
<dbReference type="SUPFAM" id="SSF57667">
    <property type="entry name" value="beta-beta-alpha zinc fingers"/>
    <property type="match status" value="6"/>
</dbReference>
<comment type="caution">
    <text evidence="12">The sequence shown here is derived from an EMBL/GenBank/DDBJ whole genome shotgun (WGS) entry which is preliminary data.</text>
</comment>
<dbReference type="FunFam" id="3.30.160.60:FF:001732">
    <property type="entry name" value="Zgc:162936"/>
    <property type="match status" value="1"/>
</dbReference>
<dbReference type="GO" id="GO:0005634">
    <property type="term" value="C:nucleus"/>
    <property type="evidence" value="ECO:0007669"/>
    <property type="project" value="UniProtKB-SubCell"/>
</dbReference>
<keyword evidence="4 10" id="KW-0863">Zinc-finger</keyword>
<name>A0AAD5FNB3_SILAS</name>
<accession>A0AAD5FNB3</accession>
<dbReference type="GO" id="GO:0045893">
    <property type="term" value="P:positive regulation of DNA-templated transcription"/>
    <property type="evidence" value="ECO:0007669"/>
    <property type="project" value="UniProtKB-ARBA"/>
</dbReference>
<dbReference type="AlphaFoldDB" id="A0AAD5FNB3"/>
<keyword evidence="13" id="KW-1185">Reference proteome</keyword>
<dbReference type="GO" id="GO:0003700">
    <property type="term" value="F:DNA-binding transcription factor activity"/>
    <property type="evidence" value="ECO:0007669"/>
    <property type="project" value="TreeGrafter"/>
</dbReference>
<feature type="domain" description="C2H2-type" evidence="11">
    <location>
        <begin position="333"/>
        <end position="360"/>
    </location>
</feature>
<feature type="domain" description="C2H2-type" evidence="11">
    <location>
        <begin position="221"/>
        <end position="248"/>
    </location>
</feature>
<dbReference type="SMART" id="SM00355">
    <property type="entry name" value="ZnF_C2H2"/>
    <property type="match status" value="9"/>
</dbReference>
<gene>
    <name evidence="12" type="ORF">C0J50_18221</name>
</gene>
<keyword evidence="8" id="KW-0804">Transcription</keyword>